<comment type="caution">
    <text evidence="2">The sequence shown here is derived from an EMBL/GenBank/DDBJ whole genome shotgun (WGS) entry which is preliminary data.</text>
</comment>
<gene>
    <name evidence="2" type="ORF">FRX31_008955</name>
</gene>
<reference evidence="2 3" key="1">
    <citation type="submission" date="2020-06" db="EMBL/GenBank/DDBJ databases">
        <title>Transcriptomic and genomic resources for Thalictrum thalictroides and T. hernandezii: Facilitating candidate gene discovery in an emerging model plant lineage.</title>
        <authorList>
            <person name="Arias T."/>
            <person name="Riano-Pachon D.M."/>
            <person name="Di Stilio V.S."/>
        </authorList>
    </citation>
    <scope>NUCLEOTIDE SEQUENCE [LARGE SCALE GENOMIC DNA]</scope>
    <source>
        <strain evidence="3">cv. WT478/WT964</strain>
        <tissue evidence="2">Leaves</tissue>
    </source>
</reference>
<evidence type="ECO:0000256" key="1">
    <source>
        <dbReference type="SAM" id="MobiDB-lite"/>
    </source>
</evidence>
<dbReference type="Proteomes" id="UP000554482">
    <property type="component" value="Unassembled WGS sequence"/>
</dbReference>
<feature type="compositionally biased region" description="Polar residues" evidence="1">
    <location>
        <begin position="62"/>
        <end position="78"/>
    </location>
</feature>
<dbReference type="AlphaFoldDB" id="A0A7J6WVN1"/>
<evidence type="ECO:0000313" key="2">
    <source>
        <dbReference type="EMBL" id="KAF5201461.1"/>
    </source>
</evidence>
<sequence length="146" mass="16390">MLQKEADTKDKPAKTNQITQTTKVTQPQEPVWRQQRKKGFYRPTGRVFEEGETSGAKDNEGNCITQTDCNREANPTFQSTNPFEILADNEDGEELPVQTEKANATRINTQDDNLSHDSCMPEINSSSNLDGVPAGSYKHHICFRNS</sequence>
<proteinExistence type="predicted"/>
<feature type="region of interest" description="Disordered" evidence="1">
    <location>
        <begin position="1"/>
        <end position="78"/>
    </location>
</feature>
<protein>
    <submittedName>
        <fullName evidence="2">Uncharacterized protein</fullName>
    </submittedName>
</protein>
<feature type="compositionally biased region" description="Polar residues" evidence="1">
    <location>
        <begin position="14"/>
        <end position="28"/>
    </location>
</feature>
<keyword evidence="3" id="KW-1185">Reference proteome</keyword>
<dbReference type="EMBL" id="JABWDY010009405">
    <property type="protein sequence ID" value="KAF5201461.1"/>
    <property type="molecule type" value="Genomic_DNA"/>
</dbReference>
<organism evidence="2 3">
    <name type="scientific">Thalictrum thalictroides</name>
    <name type="common">Rue-anemone</name>
    <name type="synonym">Anemone thalictroides</name>
    <dbReference type="NCBI Taxonomy" id="46969"/>
    <lineage>
        <taxon>Eukaryota</taxon>
        <taxon>Viridiplantae</taxon>
        <taxon>Streptophyta</taxon>
        <taxon>Embryophyta</taxon>
        <taxon>Tracheophyta</taxon>
        <taxon>Spermatophyta</taxon>
        <taxon>Magnoliopsida</taxon>
        <taxon>Ranunculales</taxon>
        <taxon>Ranunculaceae</taxon>
        <taxon>Thalictroideae</taxon>
        <taxon>Thalictrum</taxon>
    </lineage>
</organism>
<name>A0A7J6WVN1_THATH</name>
<accession>A0A7J6WVN1</accession>
<feature type="compositionally biased region" description="Basic and acidic residues" evidence="1">
    <location>
        <begin position="1"/>
        <end position="13"/>
    </location>
</feature>
<feature type="region of interest" description="Disordered" evidence="1">
    <location>
        <begin position="107"/>
        <end position="131"/>
    </location>
</feature>
<evidence type="ECO:0000313" key="3">
    <source>
        <dbReference type="Proteomes" id="UP000554482"/>
    </source>
</evidence>